<dbReference type="InterPro" id="IPR000210">
    <property type="entry name" value="BTB/POZ_dom"/>
</dbReference>
<dbReference type="Pfam" id="PF00651">
    <property type="entry name" value="BTB"/>
    <property type="match status" value="1"/>
</dbReference>
<protein>
    <recommendedName>
        <fullName evidence="1">BTB domain-containing protein</fullName>
    </recommendedName>
</protein>
<dbReference type="Gene3D" id="3.30.710.10">
    <property type="entry name" value="Potassium Channel Kv1.1, Chain A"/>
    <property type="match status" value="1"/>
</dbReference>
<name>A0A4Y7PQC0_9AGAM</name>
<dbReference type="STRING" id="50990.A0A4Y7PQC0"/>
<keyword evidence="3" id="KW-1185">Reference proteome</keyword>
<sequence>MSEADHEQNTAIPLNDRTRHPNLWFEDGNIILATKFSVFLVHRGLLSWSSPVFADMLSMPQPDIMETTLDGLPGIPVVELSDDDEQFTHLLRFCYNARYYQQYMPTTFEIISALLRMSTKYQMDGLRSEIIAHLGVIYPVTIEKYVETGKPDTQLSLFPPFEGQHFAVSNLARETGALVLLPAALWKASCEPEHNISRGSVSGDGKKHQLDPLDVRKCLAIKLEYYSIYVKTSFTIPFRTPSLCVRSGREKCSKVALVLLGAHFAQTGPCDILLHWDSFDCWSNEVCAACMEVAASLFLQTRKYLWSCLPGRLDLPGWHIVASNDSQIPQA</sequence>
<feature type="domain" description="BTB" evidence="1">
    <location>
        <begin position="28"/>
        <end position="103"/>
    </location>
</feature>
<proteinExistence type="predicted"/>
<dbReference type="SUPFAM" id="SSF54695">
    <property type="entry name" value="POZ domain"/>
    <property type="match status" value="1"/>
</dbReference>
<accession>A0A4Y7PQC0</accession>
<dbReference type="EMBL" id="ML170237">
    <property type="protein sequence ID" value="TDL16710.1"/>
    <property type="molecule type" value="Genomic_DNA"/>
</dbReference>
<reference evidence="2 3" key="1">
    <citation type="submission" date="2018-06" db="EMBL/GenBank/DDBJ databases">
        <title>A transcriptomic atlas of mushroom development highlights an independent origin of complex multicellularity.</title>
        <authorList>
            <consortium name="DOE Joint Genome Institute"/>
            <person name="Krizsan K."/>
            <person name="Almasi E."/>
            <person name="Merenyi Z."/>
            <person name="Sahu N."/>
            <person name="Viragh M."/>
            <person name="Koszo T."/>
            <person name="Mondo S."/>
            <person name="Kiss B."/>
            <person name="Balint B."/>
            <person name="Kues U."/>
            <person name="Barry K."/>
            <person name="Hegedus J.C."/>
            <person name="Henrissat B."/>
            <person name="Johnson J."/>
            <person name="Lipzen A."/>
            <person name="Ohm R."/>
            <person name="Nagy I."/>
            <person name="Pangilinan J."/>
            <person name="Yan J."/>
            <person name="Xiong Y."/>
            <person name="Grigoriev I.V."/>
            <person name="Hibbett D.S."/>
            <person name="Nagy L.G."/>
        </authorList>
    </citation>
    <scope>NUCLEOTIDE SEQUENCE [LARGE SCALE GENOMIC DNA]</scope>
    <source>
        <strain evidence="2 3">SZMC22713</strain>
    </source>
</reference>
<organism evidence="2 3">
    <name type="scientific">Rickenella mellea</name>
    <dbReference type="NCBI Taxonomy" id="50990"/>
    <lineage>
        <taxon>Eukaryota</taxon>
        <taxon>Fungi</taxon>
        <taxon>Dikarya</taxon>
        <taxon>Basidiomycota</taxon>
        <taxon>Agaricomycotina</taxon>
        <taxon>Agaricomycetes</taxon>
        <taxon>Hymenochaetales</taxon>
        <taxon>Rickenellaceae</taxon>
        <taxon>Rickenella</taxon>
    </lineage>
</organism>
<dbReference type="PROSITE" id="PS50097">
    <property type="entry name" value="BTB"/>
    <property type="match status" value="1"/>
</dbReference>
<evidence type="ECO:0000259" key="1">
    <source>
        <dbReference type="PROSITE" id="PS50097"/>
    </source>
</evidence>
<dbReference type="InterPro" id="IPR011333">
    <property type="entry name" value="SKP1/BTB/POZ_sf"/>
</dbReference>
<dbReference type="Proteomes" id="UP000294933">
    <property type="component" value="Unassembled WGS sequence"/>
</dbReference>
<gene>
    <name evidence="2" type="ORF">BD410DRAFT_755231</name>
</gene>
<dbReference type="OrthoDB" id="3893071at2759"/>
<dbReference type="VEuPathDB" id="FungiDB:BD410DRAFT_755231"/>
<evidence type="ECO:0000313" key="3">
    <source>
        <dbReference type="Proteomes" id="UP000294933"/>
    </source>
</evidence>
<dbReference type="AlphaFoldDB" id="A0A4Y7PQC0"/>
<evidence type="ECO:0000313" key="2">
    <source>
        <dbReference type="EMBL" id="TDL16710.1"/>
    </source>
</evidence>